<protein>
    <submittedName>
        <fullName evidence="1">Uncharacterized protein</fullName>
    </submittedName>
</protein>
<dbReference type="EMBL" id="CAJPEX010000413">
    <property type="protein sequence ID" value="CAG0915561.1"/>
    <property type="molecule type" value="Genomic_DNA"/>
</dbReference>
<dbReference type="Proteomes" id="UP000678499">
    <property type="component" value="Unassembled WGS sequence"/>
</dbReference>
<dbReference type="AlphaFoldDB" id="A0A7R9BK26"/>
<organism evidence="1">
    <name type="scientific">Notodromas monacha</name>
    <dbReference type="NCBI Taxonomy" id="399045"/>
    <lineage>
        <taxon>Eukaryota</taxon>
        <taxon>Metazoa</taxon>
        <taxon>Ecdysozoa</taxon>
        <taxon>Arthropoda</taxon>
        <taxon>Crustacea</taxon>
        <taxon>Oligostraca</taxon>
        <taxon>Ostracoda</taxon>
        <taxon>Podocopa</taxon>
        <taxon>Podocopida</taxon>
        <taxon>Cypridocopina</taxon>
        <taxon>Cypridoidea</taxon>
        <taxon>Cyprididae</taxon>
        <taxon>Notodromas</taxon>
    </lineage>
</organism>
<gene>
    <name evidence="1" type="ORF">NMOB1V02_LOCUS3205</name>
</gene>
<dbReference type="EMBL" id="OA882450">
    <property type="protein sequence ID" value="CAD7275409.1"/>
    <property type="molecule type" value="Genomic_DNA"/>
</dbReference>
<name>A0A7R9BK26_9CRUS</name>
<sequence>MSDVDSVFRGSVVDNEASKRTSGAFTAVLVLIQDDDHEDSEAPKRAWWSANLSRMQADARALLLLAACGLCKLSITRSFSVSRFCSNQSPSRENSSSSFVVLSWRFSGRLGIAKERDPVIRTGDRTVFLDLVKVFLVFVLSFSTKGFVSEFTKGLIRVPLGVKYSWFVTRRHFIFAAAEAESGGFCR</sequence>
<evidence type="ECO:0000313" key="2">
    <source>
        <dbReference type="Proteomes" id="UP000678499"/>
    </source>
</evidence>
<accession>A0A7R9BK26</accession>
<reference evidence="1" key="1">
    <citation type="submission" date="2020-11" db="EMBL/GenBank/DDBJ databases">
        <authorList>
            <person name="Tran Van P."/>
        </authorList>
    </citation>
    <scope>NUCLEOTIDE SEQUENCE</scope>
</reference>
<keyword evidence="2" id="KW-1185">Reference proteome</keyword>
<proteinExistence type="predicted"/>
<evidence type="ECO:0000313" key="1">
    <source>
        <dbReference type="EMBL" id="CAD7275409.1"/>
    </source>
</evidence>